<evidence type="ECO:0000313" key="3">
    <source>
        <dbReference type="Proteomes" id="UP000251956"/>
    </source>
</evidence>
<dbReference type="RefSeq" id="WP_112130437.1">
    <property type="nucleotide sequence ID" value="NZ_QMBQ01000010.1"/>
</dbReference>
<dbReference type="OrthoDB" id="8093117at2"/>
<feature type="signal peptide" evidence="1">
    <location>
        <begin position="1"/>
        <end position="22"/>
    </location>
</feature>
<accession>A0A330GP68</accession>
<evidence type="ECO:0000313" key="2">
    <source>
        <dbReference type="EMBL" id="RAZ72647.1"/>
    </source>
</evidence>
<sequence>MKTKTAFLSLLAASVIAGTAFAGILDEPKMMAPFFTDKTMKTMKSDADMKKVWAKMSKKHQAAMMKECQDAAMSKPHAEFCAKLNALAGHA</sequence>
<organism evidence="2 3">
    <name type="scientific">Mesorhizobium atlanticum</name>
    <dbReference type="NCBI Taxonomy" id="2233532"/>
    <lineage>
        <taxon>Bacteria</taxon>
        <taxon>Pseudomonadati</taxon>
        <taxon>Pseudomonadota</taxon>
        <taxon>Alphaproteobacteria</taxon>
        <taxon>Hyphomicrobiales</taxon>
        <taxon>Phyllobacteriaceae</taxon>
        <taxon>Mesorhizobium</taxon>
    </lineage>
</organism>
<protein>
    <submittedName>
        <fullName evidence="2">Uncharacterized protein</fullName>
    </submittedName>
</protein>
<keyword evidence="1" id="KW-0732">Signal</keyword>
<evidence type="ECO:0000256" key="1">
    <source>
        <dbReference type="SAM" id="SignalP"/>
    </source>
</evidence>
<reference evidence="2 3" key="2">
    <citation type="submission" date="2018-07" db="EMBL/GenBank/DDBJ databases">
        <title>Diversity of Mesorhizobium strains in Brazil.</title>
        <authorList>
            <person name="Helene L.C.F."/>
            <person name="Dall'Agnol R."/>
            <person name="Delamuta J.R.M."/>
            <person name="Hungria M."/>
        </authorList>
    </citation>
    <scope>NUCLEOTIDE SEQUENCE [LARGE SCALE GENOMIC DNA]</scope>
    <source>
        <strain evidence="2 3">CNPSo 3140</strain>
    </source>
</reference>
<keyword evidence="3" id="KW-1185">Reference proteome</keyword>
<gene>
    <name evidence="2" type="ORF">DPM35_28100</name>
</gene>
<dbReference type="Proteomes" id="UP000251956">
    <property type="component" value="Unassembled WGS sequence"/>
</dbReference>
<feature type="chain" id="PRO_5016294945" evidence="1">
    <location>
        <begin position="23"/>
        <end position="91"/>
    </location>
</feature>
<dbReference type="EMBL" id="QMBQ01000010">
    <property type="protein sequence ID" value="RAZ72647.1"/>
    <property type="molecule type" value="Genomic_DNA"/>
</dbReference>
<dbReference type="AlphaFoldDB" id="A0A330GP68"/>
<comment type="caution">
    <text evidence="2">The sequence shown here is derived from an EMBL/GenBank/DDBJ whole genome shotgun (WGS) entry which is preliminary data.</text>
</comment>
<name>A0A330GP68_9HYPH</name>
<reference evidence="3" key="1">
    <citation type="submission" date="2018-06" db="EMBL/GenBank/DDBJ databases">
        <authorList>
            <person name="Helene L.C."/>
            <person name="Dall'Agnol R."/>
            <person name="Delamuta J.R."/>
            <person name="Hungria M."/>
        </authorList>
    </citation>
    <scope>NUCLEOTIDE SEQUENCE [LARGE SCALE GENOMIC DNA]</scope>
    <source>
        <strain evidence="3">CNPSo 3140</strain>
    </source>
</reference>
<proteinExistence type="predicted"/>